<dbReference type="Gene3D" id="3.30.450.20">
    <property type="entry name" value="PAS domain"/>
    <property type="match status" value="1"/>
</dbReference>
<dbReference type="SMART" id="SM00267">
    <property type="entry name" value="GGDEF"/>
    <property type="match status" value="1"/>
</dbReference>
<dbReference type="Pfam" id="PF00990">
    <property type="entry name" value="GGDEF"/>
    <property type="match status" value="1"/>
</dbReference>
<evidence type="ECO:0000259" key="6">
    <source>
        <dbReference type="PROSITE" id="PS50885"/>
    </source>
</evidence>
<keyword evidence="9" id="KW-1185">Reference proteome</keyword>
<dbReference type="CDD" id="cd01949">
    <property type="entry name" value="GGDEF"/>
    <property type="match status" value="1"/>
</dbReference>
<evidence type="ECO:0000259" key="7">
    <source>
        <dbReference type="PROSITE" id="PS50887"/>
    </source>
</evidence>
<dbReference type="SMART" id="SM00304">
    <property type="entry name" value="HAMP"/>
    <property type="match status" value="1"/>
</dbReference>
<comment type="caution">
    <text evidence="8">The sequence shown here is derived from an EMBL/GenBank/DDBJ whole genome shotgun (WGS) entry which is preliminary data.</text>
</comment>
<evidence type="ECO:0000313" key="9">
    <source>
        <dbReference type="Proteomes" id="UP000267535"/>
    </source>
</evidence>
<dbReference type="InterPro" id="IPR050469">
    <property type="entry name" value="Diguanylate_Cyclase"/>
</dbReference>
<reference evidence="8 9" key="1">
    <citation type="submission" date="2018-11" db="EMBL/GenBank/DDBJ databases">
        <title>The draft genome sequence of Amphritea balenae JAMM 1525T.</title>
        <authorList>
            <person name="Fang Z."/>
            <person name="Zhang Y."/>
            <person name="Han X."/>
        </authorList>
    </citation>
    <scope>NUCLEOTIDE SEQUENCE [LARGE SCALE GENOMIC DNA]</scope>
    <source>
        <strain evidence="8 9">JAMM 1525</strain>
    </source>
</reference>
<dbReference type="Gene3D" id="3.30.70.270">
    <property type="match status" value="1"/>
</dbReference>
<dbReference type="FunFam" id="3.30.70.270:FF:000001">
    <property type="entry name" value="Diguanylate cyclase domain protein"/>
    <property type="match status" value="1"/>
</dbReference>
<dbReference type="CDD" id="cd06225">
    <property type="entry name" value="HAMP"/>
    <property type="match status" value="1"/>
</dbReference>
<dbReference type="PROSITE" id="PS50885">
    <property type="entry name" value="HAMP"/>
    <property type="match status" value="1"/>
</dbReference>
<comment type="catalytic activity">
    <reaction evidence="3">
        <text>2 GTP = 3',3'-c-di-GMP + 2 diphosphate</text>
        <dbReference type="Rhea" id="RHEA:24898"/>
        <dbReference type="ChEBI" id="CHEBI:33019"/>
        <dbReference type="ChEBI" id="CHEBI:37565"/>
        <dbReference type="ChEBI" id="CHEBI:58805"/>
        <dbReference type="EC" id="2.7.7.65"/>
    </reaction>
</comment>
<dbReference type="PANTHER" id="PTHR45138:SF9">
    <property type="entry name" value="DIGUANYLATE CYCLASE DGCM-RELATED"/>
    <property type="match status" value="1"/>
</dbReference>
<evidence type="ECO:0000256" key="1">
    <source>
        <dbReference type="ARBA" id="ARBA00001946"/>
    </source>
</evidence>
<dbReference type="GO" id="GO:0052621">
    <property type="term" value="F:diguanylate cyclase activity"/>
    <property type="evidence" value="ECO:0007669"/>
    <property type="project" value="UniProtKB-EC"/>
</dbReference>
<dbReference type="SUPFAM" id="SSF55073">
    <property type="entry name" value="Nucleotide cyclase"/>
    <property type="match status" value="1"/>
</dbReference>
<comment type="cofactor">
    <cofactor evidence="1">
        <name>Mg(2+)</name>
        <dbReference type="ChEBI" id="CHEBI:18420"/>
    </cofactor>
</comment>
<name>A0A3P1SKP7_9GAMM</name>
<dbReference type="NCBIfam" id="TIGR00254">
    <property type="entry name" value="GGDEF"/>
    <property type="match status" value="1"/>
</dbReference>
<dbReference type="Pfam" id="PF08269">
    <property type="entry name" value="dCache_2"/>
    <property type="match status" value="1"/>
</dbReference>
<dbReference type="EMBL" id="RQXV01000011">
    <property type="protein sequence ID" value="RRC97627.1"/>
    <property type="molecule type" value="Genomic_DNA"/>
</dbReference>
<keyword evidence="5" id="KW-0472">Membrane</keyword>
<gene>
    <name evidence="8" type="ORF">EHS89_17505</name>
</gene>
<dbReference type="Gene3D" id="6.10.340.10">
    <property type="match status" value="1"/>
</dbReference>
<evidence type="ECO:0000256" key="3">
    <source>
        <dbReference type="ARBA" id="ARBA00034247"/>
    </source>
</evidence>
<evidence type="ECO:0000256" key="4">
    <source>
        <dbReference type="SAM" id="Coils"/>
    </source>
</evidence>
<dbReference type="Pfam" id="PF00672">
    <property type="entry name" value="HAMP"/>
    <property type="match status" value="1"/>
</dbReference>
<dbReference type="InterPro" id="IPR000160">
    <property type="entry name" value="GGDEF_dom"/>
</dbReference>
<accession>A0A3P1SKP7</accession>
<dbReference type="GO" id="GO:0016020">
    <property type="term" value="C:membrane"/>
    <property type="evidence" value="ECO:0007669"/>
    <property type="project" value="InterPro"/>
</dbReference>
<dbReference type="RefSeq" id="WP_124927466.1">
    <property type="nucleotide sequence ID" value="NZ_BMOH01000004.1"/>
</dbReference>
<feature type="coiled-coil region" evidence="4">
    <location>
        <begin position="420"/>
        <end position="451"/>
    </location>
</feature>
<dbReference type="GO" id="GO:0007165">
    <property type="term" value="P:signal transduction"/>
    <property type="evidence" value="ECO:0007669"/>
    <property type="project" value="InterPro"/>
</dbReference>
<dbReference type="AlphaFoldDB" id="A0A3P1SKP7"/>
<feature type="domain" description="HAMP" evidence="6">
    <location>
        <begin position="356"/>
        <end position="411"/>
    </location>
</feature>
<evidence type="ECO:0000313" key="8">
    <source>
        <dbReference type="EMBL" id="RRC97627.1"/>
    </source>
</evidence>
<keyword evidence="5" id="KW-1133">Transmembrane helix</keyword>
<dbReference type="OrthoDB" id="5496380at2"/>
<dbReference type="InterPro" id="IPR003660">
    <property type="entry name" value="HAMP_dom"/>
</dbReference>
<dbReference type="InterPro" id="IPR043128">
    <property type="entry name" value="Rev_trsase/Diguanyl_cyclase"/>
</dbReference>
<dbReference type="PROSITE" id="PS50887">
    <property type="entry name" value="GGDEF"/>
    <property type="match status" value="1"/>
</dbReference>
<dbReference type="Proteomes" id="UP000267535">
    <property type="component" value="Unassembled WGS sequence"/>
</dbReference>
<feature type="transmembrane region" description="Helical" evidence="5">
    <location>
        <begin position="336"/>
        <end position="355"/>
    </location>
</feature>
<evidence type="ECO:0000256" key="2">
    <source>
        <dbReference type="ARBA" id="ARBA00012528"/>
    </source>
</evidence>
<proteinExistence type="predicted"/>
<dbReference type="SUPFAM" id="SSF158472">
    <property type="entry name" value="HAMP domain-like"/>
    <property type="match status" value="1"/>
</dbReference>
<keyword evidence="5" id="KW-0812">Transmembrane</keyword>
<sequence length="614" mass="69439">MNRISLKWELMLLCILLVSLPTVLMGVIGYYTYQEFAENELESRLQDQALDVRAQAADYISQNQRVLRREEALVIKRIESIALTMREVITTLPISDYQTLQRKQEHKLFDQLKMMRINRSGHVFLLDPSLKPVWNQAFLTNATDSSISDSFYSRIQAALPRLKKGEVITIRYPWIQQRSGYVNRFTSLAYAPNWNMVIGVTINETDFRSSDLEGMLQAEFKQRLSEQSIGEQGYIWVLNSEGRYILSRGNLRNGEDMLDVVDSQGVAIVRHMVSAGKEHENGTPGMIYYHWRGLGDRVSQPKAAAVTYVSEWDWIVGTSANLNEFYAGLQEIRQQIVIVCVFFIISGSFLAYMFARKITQPVLHLKGLASRAAMGDLNVDVDERLISQPTEIGSLARAFALMIVSLRRLVAQKEKNGRILEKQNSELNDSQNKLELALAELELEKQKFHAQAITDPLTGLMNRRGFALSGNKEWKLFKRNEQPLTVVMIDIDHFKKINDQFGHAIGDMVLSKLSKLLSEQMRESDLIARIGGEEFAMIINLPVGLAKQGLERLRKLVEETSVSVSAEQIQFTISIGAIQAGEQYIDLNAALDAADTCLYAAKQSGRNCVVTGDE</sequence>
<keyword evidence="4" id="KW-0175">Coiled coil</keyword>
<feature type="domain" description="GGDEF" evidence="7">
    <location>
        <begin position="482"/>
        <end position="614"/>
    </location>
</feature>
<dbReference type="InterPro" id="IPR029787">
    <property type="entry name" value="Nucleotide_cyclase"/>
</dbReference>
<protein>
    <recommendedName>
        <fullName evidence="2">diguanylate cyclase</fullName>
        <ecNumber evidence="2">2.7.7.65</ecNumber>
    </recommendedName>
</protein>
<dbReference type="InterPro" id="IPR004010">
    <property type="entry name" value="Double_Cache_2"/>
</dbReference>
<evidence type="ECO:0000256" key="5">
    <source>
        <dbReference type="SAM" id="Phobius"/>
    </source>
</evidence>
<dbReference type="PANTHER" id="PTHR45138">
    <property type="entry name" value="REGULATORY COMPONENTS OF SENSORY TRANSDUCTION SYSTEM"/>
    <property type="match status" value="1"/>
</dbReference>
<organism evidence="8 9">
    <name type="scientific">Amphritea balenae</name>
    <dbReference type="NCBI Taxonomy" id="452629"/>
    <lineage>
        <taxon>Bacteria</taxon>
        <taxon>Pseudomonadati</taxon>
        <taxon>Pseudomonadota</taxon>
        <taxon>Gammaproteobacteria</taxon>
        <taxon>Oceanospirillales</taxon>
        <taxon>Oceanospirillaceae</taxon>
        <taxon>Amphritea</taxon>
    </lineage>
</organism>
<dbReference type="EC" id="2.7.7.65" evidence="2"/>